<keyword evidence="3" id="KW-0411">Iron-sulfur</keyword>
<keyword evidence="2" id="KW-0408">Iron</keyword>
<dbReference type="EMBL" id="BEHY01000010">
    <property type="protein sequence ID" value="GBD08472.1"/>
    <property type="molecule type" value="Genomic_DNA"/>
</dbReference>
<dbReference type="PANTHER" id="PTHR40447:SF1">
    <property type="entry name" value="ANAEROBIC SULFITE REDUCTASE SUBUNIT A"/>
    <property type="match status" value="1"/>
</dbReference>
<reference evidence="6" key="1">
    <citation type="submission" date="2017-09" db="EMBL/GenBank/DDBJ databases">
        <title>Metaegenomics of thermophilic ammonia-oxidizing enrichment culture.</title>
        <authorList>
            <person name="Kato S."/>
            <person name="Suzuki K."/>
        </authorList>
    </citation>
    <scope>NUCLEOTIDE SEQUENCE [LARGE SCALE GENOMIC DNA]</scope>
</reference>
<name>A0A2H5Y4Z6_9CHLR</name>
<sequence length="382" mass="42502">MADPEVRTPTGSLWRMEKAQLQTLMEKLTQQGYTIIGPRIQEGAIVYDEVHRISDLPIGWTDEQDGGSYRLKRRGDEAFFGYAVGPHSWKRFLHPPVFSLGRTRRNGQGFEWTPPADPPPRYAFLGVRACELHAIAILDRVFMGGPYVDPVYRARREALFLIAVQCTTAGGTCFCASMGTGPKAPPGADLILTELPDAFVVEIGTERGAALMAEIPCTPATEADRAAVEAHLEETARSMGRQLDTADLPALLYRNLEHPRWEEVAQRCLTCGNCTMVCPTCFCFTVEDLSDLAGTQAERVRRWDSCFTTAFTYTAGRPIRQSAKARYRQWLTHKLASWWDQFGTSGCVGCGRCITWCPVGIDLTEEVRAIRETDGALAGERR</sequence>
<proteinExistence type="predicted"/>
<feature type="domain" description="4Fe-4S ferredoxin-type" evidence="4">
    <location>
        <begin position="257"/>
        <end position="289"/>
    </location>
</feature>
<evidence type="ECO:0000256" key="2">
    <source>
        <dbReference type="ARBA" id="ARBA00023004"/>
    </source>
</evidence>
<dbReference type="SUPFAM" id="SSF46548">
    <property type="entry name" value="alpha-helical ferredoxin"/>
    <property type="match status" value="1"/>
</dbReference>
<evidence type="ECO:0000259" key="4">
    <source>
        <dbReference type="PROSITE" id="PS51379"/>
    </source>
</evidence>
<evidence type="ECO:0000313" key="6">
    <source>
        <dbReference type="Proteomes" id="UP000236642"/>
    </source>
</evidence>
<organism evidence="5 6">
    <name type="scientific">Candidatus Thermoflexus japonica</name>
    <dbReference type="NCBI Taxonomy" id="2035417"/>
    <lineage>
        <taxon>Bacteria</taxon>
        <taxon>Bacillati</taxon>
        <taxon>Chloroflexota</taxon>
        <taxon>Thermoflexia</taxon>
        <taxon>Thermoflexales</taxon>
        <taxon>Thermoflexaceae</taxon>
        <taxon>Thermoflexus</taxon>
    </lineage>
</organism>
<dbReference type="Proteomes" id="UP000236642">
    <property type="component" value="Unassembled WGS sequence"/>
</dbReference>
<dbReference type="GO" id="GO:0046872">
    <property type="term" value="F:metal ion binding"/>
    <property type="evidence" value="ECO:0007669"/>
    <property type="project" value="UniProtKB-KW"/>
</dbReference>
<dbReference type="PROSITE" id="PS51379">
    <property type="entry name" value="4FE4S_FER_2"/>
    <property type="match status" value="2"/>
</dbReference>
<dbReference type="PROSITE" id="PS00198">
    <property type="entry name" value="4FE4S_FER_1"/>
    <property type="match status" value="2"/>
</dbReference>
<dbReference type="Gene3D" id="1.10.1060.10">
    <property type="entry name" value="Alpha-helical ferredoxin"/>
    <property type="match status" value="1"/>
</dbReference>
<protein>
    <submittedName>
        <fullName evidence="5">Anaerobic sulfite reductase subunit A</fullName>
    </submittedName>
</protein>
<gene>
    <name evidence="5" type="primary">asrA</name>
    <name evidence="5" type="ORF">HRbin22_00712</name>
</gene>
<accession>A0A2H5Y4Z6</accession>
<dbReference type="InterPro" id="IPR017896">
    <property type="entry name" value="4Fe4S_Fe-S-bd"/>
</dbReference>
<dbReference type="PANTHER" id="PTHR40447">
    <property type="entry name" value="ANAEROBIC SULFITE REDUCTASE SUBUNIT A"/>
    <property type="match status" value="1"/>
</dbReference>
<comment type="caution">
    <text evidence="5">The sequence shown here is derived from an EMBL/GenBank/DDBJ whole genome shotgun (WGS) entry which is preliminary data.</text>
</comment>
<keyword evidence="1" id="KW-0479">Metal-binding</keyword>
<evidence type="ECO:0000313" key="5">
    <source>
        <dbReference type="EMBL" id="GBD08472.1"/>
    </source>
</evidence>
<dbReference type="Pfam" id="PF17179">
    <property type="entry name" value="Fer4_22"/>
    <property type="match status" value="1"/>
</dbReference>
<evidence type="ECO:0000256" key="1">
    <source>
        <dbReference type="ARBA" id="ARBA00022723"/>
    </source>
</evidence>
<dbReference type="InterPro" id="IPR009051">
    <property type="entry name" value="Helical_ferredxn"/>
</dbReference>
<evidence type="ECO:0000256" key="3">
    <source>
        <dbReference type="ARBA" id="ARBA00023014"/>
    </source>
</evidence>
<dbReference type="InterPro" id="IPR017900">
    <property type="entry name" value="4Fe4S_Fe_S_CS"/>
</dbReference>
<dbReference type="AlphaFoldDB" id="A0A2H5Y4Z6"/>
<feature type="domain" description="4Fe-4S ferredoxin-type" evidence="4">
    <location>
        <begin position="338"/>
        <end position="366"/>
    </location>
</feature>
<dbReference type="GO" id="GO:0051536">
    <property type="term" value="F:iron-sulfur cluster binding"/>
    <property type="evidence" value="ECO:0007669"/>
    <property type="project" value="UniProtKB-KW"/>
</dbReference>